<dbReference type="SUPFAM" id="SSF48371">
    <property type="entry name" value="ARM repeat"/>
    <property type="match status" value="2"/>
</dbReference>
<proteinExistence type="predicted"/>
<gene>
    <name evidence="3" type="ORF">NQ315_009515</name>
</gene>
<evidence type="ECO:0000259" key="2">
    <source>
        <dbReference type="Pfam" id="PF21044"/>
    </source>
</evidence>
<organism evidence="3 4">
    <name type="scientific">Exocentrus adspersus</name>
    <dbReference type="NCBI Taxonomy" id="1586481"/>
    <lineage>
        <taxon>Eukaryota</taxon>
        <taxon>Metazoa</taxon>
        <taxon>Ecdysozoa</taxon>
        <taxon>Arthropoda</taxon>
        <taxon>Hexapoda</taxon>
        <taxon>Insecta</taxon>
        <taxon>Pterygota</taxon>
        <taxon>Neoptera</taxon>
        <taxon>Endopterygota</taxon>
        <taxon>Coleoptera</taxon>
        <taxon>Polyphaga</taxon>
        <taxon>Cucujiformia</taxon>
        <taxon>Chrysomeloidea</taxon>
        <taxon>Cerambycidae</taxon>
        <taxon>Lamiinae</taxon>
        <taxon>Acanthocinini</taxon>
        <taxon>Exocentrus</taxon>
    </lineage>
</organism>
<keyword evidence="4" id="KW-1185">Reference proteome</keyword>
<dbReference type="Gene3D" id="1.25.10.10">
    <property type="entry name" value="Leucine-rich Repeat Variant"/>
    <property type="match status" value="1"/>
</dbReference>
<dbReference type="InterPro" id="IPR042510">
    <property type="entry name" value="CIP2A"/>
</dbReference>
<dbReference type="AlphaFoldDB" id="A0AAV8WHS1"/>
<accession>A0AAV8WHS1</accession>
<dbReference type="InterPro" id="IPR048701">
    <property type="entry name" value="CIP2A_N"/>
</dbReference>
<name>A0AAV8WHS1_9CUCU</name>
<evidence type="ECO:0000313" key="3">
    <source>
        <dbReference type="EMBL" id="KAJ8925670.1"/>
    </source>
</evidence>
<dbReference type="EMBL" id="JANEYG010000001">
    <property type="protein sequence ID" value="KAJ8925670.1"/>
    <property type="molecule type" value="Genomic_DNA"/>
</dbReference>
<evidence type="ECO:0000256" key="1">
    <source>
        <dbReference type="SAM" id="Coils"/>
    </source>
</evidence>
<reference evidence="3 4" key="1">
    <citation type="journal article" date="2023" name="Insect Mol. Biol.">
        <title>Genome sequencing provides insights into the evolution of gene families encoding plant cell wall-degrading enzymes in longhorned beetles.</title>
        <authorList>
            <person name="Shin N.R."/>
            <person name="Okamura Y."/>
            <person name="Kirsch R."/>
            <person name="Pauchet Y."/>
        </authorList>
    </citation>
    <scope>NUCLEOTIDE SEQUENCE [LARGE SCALE GENOMIC DNA]</scope>
    <source>
        <strain evidence="3">EAD_L_NR</strain>
    </source>
</reference>
<dbReference type="Proteomes" id="UP001159042">
    <property type="component" value="Unassembled WGS sequence"/>
</dbReference>
<dbReference type="PANTHER" id="PTHR23161">
    <property type="entry name" value="PROTEIN CIP2A"/>
    <property type="match status" value="1"/>
</dbReference>
<keyword evidence="1" id="KW-0175">Coiled coil</keyword>
<sequence length="810" mass="91585">MEVNNEGAGTSGTSINSHLDSYDSLHLKLKSLVLQIDKYLNLRTEDSALLIIKHLQALSMTIDVNIFDPKSPLGNKLYIGLYNLFTNIEPQSQMSWYCVDTISNACNNSSARQTLIHTYNFIPSLSRLLCDQLTCVKKKKLLKLIQDLSCGIKISWQIPHLPDLIATLTKWVESQDEEIICLSLGVLVNLCYKNLPAVYTLSKTVDVKKFLRFCLPFKGPIIEVHVCKLLMILDYMNLNIDKFELVLEKVITATFLSILEAFKNNDAILLRQSADFFLDVVNRNGNDRILEVYKKYEEDLTNLLQLADNSVSTSGDSGCSNNSNTPECISIVLEFIHSLMVQDLISASNLPLMITRLATGWVNSDWVSFQALIILTKIVDNLPEVEARTFRVGSSGRSREVEETDKKISQILISALPSFLLTWQTSVASSNVESCRRLGALLQLFRGMLQVPELRPSVCEMLTENLIAEVFIPLQTDNYVPILKSSSDGICTTDTVNTCLYAVSLVNDLAQHNSSWLGFLCTLMENKRVHMSIAQAMLKKKIATAMHTLQSLSSTKANKAPVPVETYCPVIPFAQMERLDDTLKQIKEDQNGVSSTSASQVMELYEYKIGRLAYEEKSALNNLEAATEQRRQLQNRLALITAEQNKMQQLLLRQEHNSEQASKLKEEFRNLYVKEQDEAKDALGKIKVYERILKTKDTALEHTQTRANELSKQIEELSDTLLKQRETLVTKEGIIKKLVDSGNKSEKNLRWVEENLKKTNLDNKNLNSQIVNIEEKLGLRDIQLAELKEQYQAAKNIIDTITKVAMRQDP</sequence>
<dbReference type="PANTHER" id="PTHR23161:SF2">
    <property type="entry name" value="PROTEIN CIP2A"/>
    <property type="match status" value="1"/>
</dbReference>
<feature type="coiled-coil region" evidence="1">
    <location>
        <begin position="700"/>
        <end position="804"/>
    </location>
</feature>
<dbReference type="InterPro" id="IPR016024">
    <property type="entry name" value="ARM-type_fold"/>
</dbReference>
<protein>
    <recommendedName>
        <fullName evidence="2">CIP2A N-terminal domain-containing protein</fullName>
    </recommendedName>
</protein>
<feature type="coiled-coil region" evidence="1">
    <location>
        <begin position="616"/>
        <end position="650"/>
    </location>
</feature>
<dbReference type="Pfam" id="PF21044">
    <property type="entry name" value="CIP2A_N"/>
    <property type="match status" value="1"/>
</dbReference>
<comment type="caution">
    <text evidence="3">The sequence shown here is derived from an EMBL/GenBank/DDBJ whole genome shotgun (WGS) entry which is preliminary data.</text>
</comment>
<dbReference type="InterPro" id="IPR011989">
    <property type="entry name" value="ARM-like"/>
</dbReference>
<evidence type="ECO:0000313" key="4">
    <source>
        <dbReference type="Proteomes" id="UP001159042"/>
    </source>
</evidence>
<feature type="domain" description="CIP2A N-terminal" evidence="2">
    <location>
        <begin position="44"/>
        <end position="306"/>
    </location>
</feature>